<accession>A0A6G1JYY8</accession>
<reference evidence="1" key="1">
    <citation type="journal article" date="2020" name="Stud. Mycol.">
        <title>101 Dothideomycetes genomes: a test case for predicting lifestyles and emergence of pathogens.</title>
        <authorList>
            <person name="Haridas S."/>
            <person name="Albert R."/>
            <person name="Binder M."/>
            <person name="Bloem J."/>
            <person name="Labutti K."/>
            <person name="Salamov A."/>
            <person name="Andreopoulos B."/>
            <person name="Baker S."/>
            <person name="Barry K."/>
            <person name="Bills G."/>
            <person name="Bluhm B."/>
            <person name="Cannon C."/>
            <person name="Castanera R."/>
            <person name="Culley D."/>
            <person name="Daum C."/>
            <person name="Ezra D."/>
            <person name="Gonzalez J."/>
            <person name="Henrissat B."/>
            <person name="Kuo A."/>
            <person name="Liang C."/>
            <person name="Lipzen A."/>
            <person name="Lutzoni F."/>
            <person name="Magnuson J."/>
            <person name="Mondo S."/>
            <person name="Nolan M."/>
            <person name="Ohm R."/>
            <person name="Pangilinan J."/>
            <person name="Park H.-J."/>
            <person name="Ramirez L."/>
            <person name="Alfaro M."/>
            <person name="Sun H."/>
            <person name="Tritt A."/>
            <person name="Yoshinaga Y."/>
            <person name="Zwiers L.-H."/>
            <person name="Turgeon B."/>
            <person name="Goodwin S."/>
            <person name="Spatafora J."/>
            <person name="Crous P."/>
            <person name="Grigoriev I."/>
        </authorList>
    </citation>
    <scope>NUCLEOTIDE SEQUENCE</scope>
    <source>
        <strain evidence="1">CBS 279.74</strain>
    </source>
</reference>
<organism evidence="1 2">
    <name type="scientific">Pleomassaria siparia CBS 279.74</name>
    <dbReference type="NCBI Taxonomy" id="1314801"/>
    <lineage>
        <taxon>Eukaryota</taxon>
        <taxon>Fungi</taxon>
        <taxon>Dikarya</taxon>
        <taxon>Ascomycota</taxon>
        <taxon>Pezizomycotina</taxon>
        <taxon>Dothideomycetes</taxon>
        <taxon>Pleosporomycetidae</taxon>
        <taxon>Pleosporales</taxon>
        <taxon>Pleomassariaceae</taxon>
        <taxon>Pleomassaria</taxon>
    </lineage>
</organism>
<gene>
    <name evidence="1" type="ORF">K504DRAFT_91494</name>
</gene>
<proteinExistence type="predicted"/>
<protein>
    <submittedName>
        <fullName evidence="1">Uncharacterized protein</fullName>
    </submittedName>
</protein>
<sequence>MTVCIREHSTTIQHHARSDPRRLMAVKIDNTRENHQRMQQHEEEATLALQSKLATPTCQRRWYVGILFGSPVLCWPCGTQTSASTRTTLASFLSFGTQSTSHIRFPTLGELQVLEVVRASSIRPPGSCLVDPCLQRPKLVHISPFAYLLHGWRAGKGTSSSRLSLLSRLLFSIQPHSRCRFRSHTPPHTSTSVKFFASGVWTRLSSPPPRPRPRKREPWTLALLQSTLIEPVGGPVLALPTALQKPHLHSRLAQGLPGQTLIPVPLTSAPMVPLLTNRLYPEKHPVTPPLLLTWSVCPN</sequence>
<dbReference type="AlphaFoldDB" id="A0A6G1JYY8"/>
<keyword evidence="2" id="KW-1185">Reference proteome</keyword>
<evidence type="ECO:0000313" key="1">
    <source>
        <dbReference type="EMBL" id="KAF2705482.1"/>
    </source>
</evidence>
<dbReference type="Proteomes" id="UP000799428">
    <property type="component" value="Unassembled WGS sequence"/>
</dbReference>
<dbReference type="EMBL" id="MU005778">
    <property type="protein sequence ID" value="KAF2705482.1"/>
    <property type="molecule type" value="Genomic_DNA"/>
</dbReference>
<name>A0A6G1JYY8_9PLEO</name>
<evidence type="ECO:0000313" key="2">
    <source>
        <dbReference type="Proteomes" id="UP000799428"/>
    </source>
</evidence>